<dbReference type="Proteomes" id="UP000515511">
    <property type="component" value="Chromosome"/>
</dbReference>
<keyword evidence="1" id="KW-0560">Oxidoreductase</keyword>
<evidence type="ECO:0000256" key="1">
    <source>
        <dbReference type="ARBA" id="ARBA00023002"/>
    </source>
</evidence>
<dbReference type="GO" id="GO:0048038">
    <property type="term" value="F:quinone binding"/>
    <property type="evidence" value="ECO:0007669"/>
    <property type="project" value="InterPro"/>
</dbReference>
<dbReference type="SUPFAM" id="SSF143243">
    <property type="entry name" value="Nqo5-like"/>
    <property type="match status" value="1"/>
</dbReference>
<dbReference type="GO" id="GO:0016651">
    <property type="term" value="F:oxidoreductase activity, acting on NAD(P)H"/>
    <property type="evidence" value="ECO:0007669"/>
    <property type="project" value="InterPro"/>
</dbReference>
<dbReference type="Pfam" id="PF00346">
    <property type="entry name" value="Complex1_49kDa"/>
    <property type="match status" value="1"/>
</dbReference>
<evidence type="ECO:0000259" key="4">
    <source>
        <dbReference type="Pfam" id="PF00346"/>
    </source>
</evidence>
<dbReference type="InterPro" id="IPR029014">
    <property type="entry name" value="NiFe-Hase_large"/>
</dbReference>
<dbReference type="InterPro" id="IPR001268">
    <property type="entry name" value="NADH_UbQ_OxRdtase_30kDa_su"/>
</dbReference>
<dbReference type="EMBL" id="CP043641">
    <property type="protein sequence ID" value="QNE36825.1"/>
    <property type="molecule type" value="Genomic_DNA"/>
</dbReference>
<dbReference type="AlphaFoldDB" id="A0A7G6YEB0"/>
<reference evidence="6" key="1">
    <citation type="submission" date="2019-09" db="EMBL/GenBank/DDBJ databases">
        <title>Antimicrobial potential of Antarctic Bacteria.</title>
        <authorList>
            <person name="Benaud N."/>
            <person name="Edwards R.J."/>
            <person name="Ferrari B.C."/>
        </authorList>
    </citation>
    <scope>NUCLEOTIDE SEQUENCE [LARGE SCALE GENOMIC DNA]</scope>
    <source>
        <strain evidence="6">INR9</strain>
    </source>
</reference>
<gene>
    <name evidence="5" type="ORF">F1C12_18015</name>
</gene>
<feature type="domain" description="NADH-quinone oxidoreductase subunit D" evidence="4">
    <location>
        <begin position="266"/>
        <end position="414"/>
    </location>
</feature>
<evidence type="ECO:0000259" key="3">
    <source>
        <dbReference type="Pfam" id="PF00329"/>
    </source>
</evidence>
<dbReference type="PANTHER" id="PTHR43485">
    <property type="entry name" value="HYDROGENASE-4 COMPONENT G"/>
    <property type="match status" value="1"/>
</dbReference>
<dbReference type="GO" id="GO:0051287">
    <property type="term" value="F:NAD binding"/>
    <property type="evidence" value="ECO:0007669"/>
    <property type="project" value="InterPro"/>
</dbReference>
<dbReference type="InterPro" id="IPR037232">
    <property type="entry name" value="NADH_quin_OxRdtase_su_C/D-like"/>
</dbReference>
<feature type="domain" description="NADH:ubiquinone oxidoreductase 30kDa subunit" evidence="3">
    <location>
        <begin position="56"/>
        <end position="101"/>
    </location>
</feature>
<dbReference type="PANTHER" id="PTHR43485:SF1">
    <property type="entry name" value="FORMATE HYDROGENLYASE SUBUNIT 5-RELATED"/>
    <property type="match status" value="1"/>
</dbReference>
<dbReference type="KEGG" id="lse:F1C12_18015"/>
<name>A0A7G6YEB0_9MICO</name>
<evidence type="ECO:0000313" key="6">
    <source>
        <dbReference type="Proteomes" id="UP000515511"/>
    </source>
</evidence>
<dbReference type="InterPro" id="IPR001135">
    <property type="entry name" value="NADH_Q_OxRdtase_suD"/>
</dbReference>
<dbReference type="Pfam" id="PF00329">
    <property type="entry name" value="Complex1_30kDa"/>
    <property type="match status" value="1"/>
</dbReference>
<dbReference type="SUPFAM" id="SSF56762">
    <property type="entry name" value="HydB/Nqo4-like"/>
    <property type="match status" value="1"/>
</dbReference>
<dbReference type="Gene3D" id="3.30.460.80">
    <property type="entry name" value="NADH:ubiquinone oxidoreductase, 30kDa subunit"/>
    <property type="match status" value="1"/>
</dbReference>
<protein>
    <submittedName>
        <fullName evidence="5">NADH-quinone oxidoreductase subunit D</fullName>
    </submittedName>
</protein>
<proteinExistence type="predicted"/>
<evidence type="ECO:0000256" key="2">
    <source>
        <dbReference type="ARBA" id="ARBA00023027"/>
    </source>
</evidence>
<keyword evidence="2" id="KW-0520">NAD</keyword>
<organism evidence="5 6">
    <name type="scientific">Leifsonia shinshuensis</name>
    <dbReference type="NCBI Taxonomy" id="150026"/>
    <lineage>
        <taxon>Bacteria</taxon>
        <taxon>Bacillati</taxon>
        <taxon>Actinomycetota</taxon>
        <taxon>Actinomycetes</taxon>
        <taxon>Micrococcales</taxon>
        <taxon>Microbacteriaceae</taxon>
        <taxon>Leifsonia</taxon>
    </lineage>
</organism>
<dbReference type="GO" id="GO:0008137">
    <property type="term" value="F:NADH dehydrogenase (ubiquinone) activity"/>
    <property type="evidence" value="ECO:0007669"/>
    <property type="project" value="InterPro"/>
</dbReference>
<dbReference type="InterPro" id="IPR052197">
    <property type="entry name" value="ComplexI_49kDa-like"/>
</dbReference>
<accession>A0A7G6YEB0</accession>
<sequence>MSDVRLAEQWRDAIRDSIEDGARFAGLFGTATAGGCRLTVLLAVDGGFELRSIDVVDEGDGLRYPALTPVVPSAFWYERAAADLSGVVPVGHPRLDPLLLPIAEGSLRPRPGQNGAHLEESAVRTATPPGPVEVEGRGLFTIAYGPVRSGVAESIEYLVETPGEDIPRLNIRPHYKHRGIAKAFEGRSIDDGVLVAERVEGIASATHASAYVHSVEALTGTIPPLRAQLSRVVVAEVERIANHLDVAMKLAEAAGLAVANTRFAWHKESTLRLMSALTGSRFGRSFVVPGGIARPLALSPDEILDAVRVLRERIRPDAALAMKTPSFLDRLRGTGRLDPAHAREWGALGPVGRGSGVIDDNRWSRPTDAYGLLVEGLEPAVEKTADVLARTRVRWSEIETAVVLVERACSALREVAGESSRAHVPAATGTAVGWSEGPHGEIVYVTELQEGRIVRCFARTPSLHNLVLLHDVFNGDVLTDFAFNEFSFGLSAAGVAM</sequence>
<evidence type="ECO:0000313" key="5">
    <source>
        <dbReference type="EMBL" id="QNE36825.1"/>
    </source>
</evidence>
<dbReference type="Gene3D" id="1.10.645.10">
    <property type="entry name" value="Cytochrome-c3 Hydrogenase, chain B"/>
    <property type="match status" value="1"/>
</dbReference>
<dbReference type="RefSeq" id="WP_185276263.1">
    <property type="nucleotide sequence ID" value="NZ_CP043641.1"/>
</dbReference>